<dbReference type="GO" id="GO:0004803">
    <property type="term" value="F:transposase activity"/>
    <property type="evidence" value="ECO:0007669"/>
    <property type="project" value="InterPro"/>
</dbReference>
<gene>
    <name evidence="2" type="ORF">PG2T_08505</name>
</gene>
<dbReference type="SUPFAM" id="SSF143422">
    <property type="entry name" value="Transposase IS200-like"/>
    <property type="match status" value="1"/>
</dbReference>
<accession>A0A1B1YUC1</accession>
<dbReference type="EMBL" id="CP014671">
    <property type="protein sequence ID" value="ANX04213.1"/>
    <property type="molecule type" value="Genomic_DNA"/>
</dbReference>
<dbReference type="GO" id="GO:0043565">
    <property type="term" value="F:sequence-specific DNA binding"/>
    <property type="evidence" value="ECO:0007669"/>
    <property type="project" value="TreeGrafter"/>
</dbReference>
<evidence type="ECO:0000313" key="3">
    <source>
        <dbReference type="Proteomes" id="UP000092952"/>
    </source>
</evidence>
<evidence type="ECO:0000259" key="1">
    <source>
        <dbReference type="SMART" id="SM01321"/>
    </source>
</evidence>
<feature type="domain" description="Transposase IS200-like" evidence="1">
    <location>
        <begin position="19"/>
        <end position="134"/>
    </location>
</feature>
<dbReference type="PANTHER" id="PTHR36966:SF1">
    <property type="entry name" value="REP-ASSOCIATED TYROSINE TRANSPOSASE"/>
    <property type="match status" value="1"/>
</dbReference>
<dbReference type="NCBIfam" id="NF047646">
    <property type="entry name" value="REP_Tyr_transpos"/>
    <property type="match status" value="1"/>
</dbReference>
<dbReference type="Pfam" id="PF01797">
    <property type="entry name" value="Y1_Tnp"/>
    <property type="match status" value="1"/>
</dbReference>
<dbReference type="InterPro" id="IPR052715">
    <property type="entry name" value="RAYT_transposase"/>
</dbReference>
<dbReference type="InterPro" id="IPR036515">
    <property type="entry name" value="Transposase_17_sf"/>
</dbReference>
<protein>
    <submittedName>
        <fullName evidence="2">Transposase</fullName>
    </submittedName>
</protein>
<evidence type="ECO:0000313" key="2">
    <source>
        <dbReference type="EMBL" id="ANX04213.1"/>
    </source>
</evidence>
<dbReference type="PANTHER" id="PTHR36966">
    <property type="entry name" value="REP-ASSOCIATED TYROSINE TRANSPOSASE"/>
    <property type="match status" value="1"/>
</dbReference>
<dbReference type="RefSeq" id="WP_068804206.1">
    <property type="nucleotide sequence ID" value="NZ_CP014671.1"/>
</dbReference>
<dbReference type="OrthoDB" id="9791101at2"/>
<reference evidence="3" key="1">
    <citation type="submission" date="2016-03" db="EMBL/GenBank/DDBJ databases">
        <title>Complete genome sequence of Solimmundus cernigliae, representing a novel lineage of polycyclic aromatic hydrocarbon degraders within the Gammaproteobacteria.</title>
        <authorList>
            <person name="Singleton D.R."/>
            <person name="Dickey A.N."/>
            <person name="Scholl E.H."/>
            <person name="Wright F.A."/>
            <person name="Aitken M.D."/>
        </authorList>
    </citation>
    <scope>NUCLEOTIDE SEQUENCE [LARGE SCALE GENOMIC DNA]</scope>
    <source>
        <strain evidence="3">TR3.2</strain>
    </source>
</reference>
<dbReference type="STRING" id="1810504.PG2T_08505"/>
<dbReference type="AlphaFoldDB" id="A0A1B1YUC1"/>
<dbReference type="InterPro" id="IPR002686">
    <property type="entry name" value="Transposase_17"/>
</dbReference>
<sequence>MNTFRRPGHAALRRGRYCAPCHVYHVTCATHDRTPFFADFAAACAVGRCLARGEVWGDASALAWVLMPDHAHWLIELGTRDPLAQVVSRLKSASARAANPVLCRHGALWAPAYYDHALRNEEDLRAVARYLVGNPVRAGLVDRVGDYPFWNAVWL</sequence>
<dbReference type="Proteomes" id="UP000092952">
    <property type="component" value="Chromosome"/>
</dbReference>
<name>A0A1B1YUC1_9GAMM</name>
<dbReference type="KEGG" id="gbi:PG2T_08505"/>
<proteinExistence type="predicted"/>
<keyword evidence="3" id="KW-1185">Reference proteome</keyword>
<dbReference type="InParanoid" id="A0A1B1YUC1"/>
<dbReference type="SMART" id="SM01321">
    <property type="entry name" value="Y1_Tnp"/>
    <property type="match status" value="1"/>
</dbReference>
<dbReference type="GO" id="GO:0006313">
    <property type="term" value="P:DNA transposition"/>
    <property type="evidence" value="ECO:0007669"/>
    <property type="project" value="InterPro"/>
</dbReference>
<organism evidence="2 3">
    <name type="scientific">Immundisolibacter cernigliae</name>
    <dbReference type="NCBI Taxonomy" id="1810504"/>
    <lineage>
        <taxon>Bacteria</taxon>
        <taxon>Pseudomonadati</taxon>
        <taxon>Pseudomonadota</taxon>
        <taxon>Gammaproteobacteria</taxon>
        <taxon>Immundisolibacterales</taxon>
        <taxon>Immundisolibacteraceae</taxon>
        <taxon>Immundisolibacter</taxon>
    </lineage>
</organism>
<dbReference type="Gene3D" id="3.30.70.1290">
    <property type="entry name" value="Transposase IS200-like"/>
    <property type="match status" value="1"/>
</dbReference>